<dbReference type="InterPro" id="IPR054416">
    <property type="entry name" value="GST_UstS-like_C"/>
</dbReference>
<dbReference type="SUPFAM" id="SSF52833">
    <property type="entry name" value="Thioredoxin-like"/>
    <property type="match status" value="1"/>
</dbReference>
<dbReference type="Pfam" id="PF13409">
    <property type="entry name" value="GST_N_2"/>
    <property type="match status" value="1"/>
</dbReference>
<evidence type="ECO:0000313" key="2">
    <source>
        <dbReference type="EMBL" id="KAF8904676.1"/>
    </source>
</evidence>
<gene>
    <name evidence="2" type="ORF">CPB84DRAFT_1677221</name>
</gene>
<dbReference type="GO" id="GO:0004364">
    <property type="term" value="F:glutathione transferase activity"/>
    <property type="evidence" value="ECO:0007669"/>
    <property type="project" value="TreeGrafter"/>
</dbReference>
<dbReference type="GO" id="GO:0016034">
    <property type="term" value="F:maleylacetoacetate isomerase activity"/>
    <property type="evidence" value="ECO:0007669"/>
    <property type="project" value="TreeGrafter"/>
</dbReference>
<dbReference type="InterPro" id="IPR036282">
    <property type="entry name" value="Glutathione-S-Trfase_C_sf"/>
</dbReference>
<dbReference type="SUPFAM" id="SSF47616">
    <property type="entry name" value="GST C-terminal domain-like"/>
    <property type="match status" value="1"/>
</dbReference>
<dbReference type="CDD" id="cd00299">
    <property type="entry name" value="GST_C_family"/>
    <property type="match status" value="1"/>
</dbReference>
<evidence type="ECO:0000259" key="1">
    <source>
        <dbReference type="PROSITE" id="PS50404"/>
    </source>
</evidence>
<comment type="caution">
    <text evidence="2">The sequence shown here is derived from an EMBL/GenBank/DDBJ whole genome shotgun (WGS) entry which is preliminary data.</text>
</comment>
<dbReference type="Gene3D" id="1.20.1050.10">
    <property type="match status" value="1"/>
</dbReference>
<dbReference type="PROSITE" id="PS50404">
    <property type="entry name" value="GST_NTER"/>
    <property type="match status" value="1"/>
</dbReference>
<reference evidence="2" key="1">
    <citation type="submission" date="2020-11" db="EMBL/GenBank/DDBJ databases">
        <authorList>
            <consortium name="DOE Joint Genome Institute"/>
            <person name="Ahrendt S."/>
            <person name="Riley R."/>
            <person name="Andreopoulos W."/>
            <person name="LaButti K."/>
            <person name="Pangilinan J."/>
            <person name="Ruiz-duenas F.J."/>
            <person name="Barrasa J.M."/>
            <person name="Sanchez-Garcia M."/>
            <person name="Camarero S."/>
            <person name="Miyauchi S."/>
            <person name="Serrano A."/>
            <person name="Linde D."/>
            <person name="Babiker R."/>
            <person name="Drula E."/>
            <person name="Ayuso-Fernandez I."/>
            <person name="Pacheco R."/>
            <person name="Padilla G."/>
            <person name="Ferreira P."/>
            <person name="Barriuso J."/>
            <person name="Kellner H."/>
            <person name="Castanera R."/>
            <person name="Alfaro M."/>
            <person name="Ramirez L."/>
            <person name="Pisabarro A.G."/>
            <person name="Kuo A."/>
            <person name="Tritt A."/>
            <person name="Lipzen A."/>
            <person name="He G."/>
            <person name="Yan M."/>
            <person name="Ng V."/>
            <person name="Cullen D."/>
            <person name="Martin F."/>
            <person name="Rosso M.-N."/>
            <person name="Henrissat B."/>
            <person name="Hibbett D."/>
            <person name="Martinez A.T."/>
            <person name="Grigoriev I.V."/>
        </authorList>
    </citation>
    <scope>NUCLEOTIDE SEQUENCE</scope>
    <source>
        <strain evidence="2">AH 44721</strain>
    </source>
</reference>
<dbReference type="OrthoDB" id="4951845at2759"/>
<evidence type="ECO:0000313" key="3">
    <source>
        <dbReference type="Proteomes" id="UP000724874"/>
    </source>
</evidence>
<dbReference type="SFLD" id="SFLDS00019">
    <property type="entry name" value="Glutathione_Transferase_(cytos"/>
    <property type="match status" value="1"/>
</dbReference>
<dbReference type="GO" id="GO:0006559">
    <property type="term" value="P:L-phenylalanine catabolic process"/>
    <property type="evidence" value="ECO:0007669"/>
    <property type="project" value="TreeGrafter"/>
</dbReference>
<protein>
    <recommendedName>
        <fullName evidence="1">GST N-terminal domain-containing protein</fullName>
    </recommendedName>
</protein>
<dbReference type="AlphaFoldDB" id="A0A9P5TQ43"/>
<dbReference type="PANTHER" id="PTHR42673">
    <property type="entry name" value="MALEYLACETOACETATE ISOMERASE"/>
    <property type="match status" value="1"/>
</dbReference>
<dbReference type="Pfam" id="PF22041">
    <property type="entry name" value="GST_C_7"/>
    <property type="match status" value="1"/>
</dbReference>
<dbReference type="InterPro" id="IPR036249">
    <property type="entry name" value="Thioredoxin-like_sf"/>
</dbReference>
<dbReference type="InterPro" id="IPR040079">
    <property type="entry name" value="Glutathione_S-Trfase"/>
</dbReference>
<sequence>MTIILYDIPSTYKENTFSPNTWKARLALNLKGLPYKTQWVELPDIEPLYKKLGLAPVDENSNGSPFYTIPILHDPATGVYVAESILIAEYLEKTYPDTPSLFPYDTLALQAAFVKASRSLIFAANQFTLPVTLVKLNSSSAEHIRRTREPLFGKTVEEILPTGEQAVVEWAKVQEEFNKIDGWYAKNGGEGSFLLGDTLSWADFVILSILLWLKTIFGEGSGKWKEIAAWNGGRWQKLLEELNQYTTIFI</sequence>
<feature type="domain" description="GST N-terminal" evidence="1">
    <location>
        <begin position="8"/>
        <end position="99"/>
    </location>
</feature>
<dbReference type="InterPro" id="IPR004045">
    <property type="entry name" value="Glutathione_S-Trfase_N"/>
</dbReference>
<dbReference type="EMBL" id="JADNYJ010000025">
    <property type="protein sequence ID" value="KAF8904676.1"/>
    <property type="molecule type" value="Genomic_DNA"/>
</dbReference>
<dbReference type="Gene3D" id="3.40.30.10">
    <property type="entry name" value="Glutaredoxin"/>
    <property type="match status" value="1"/>
</dbReference>
<organism evidence="2 3">
    <name type="scientific">Gymnopilus junonius</name>
    <name type="common">Spectacular rustgill mushroom</name>
    <name type="synonym">Gymnopilus spectabilis subsp. junonius</name>
    <dbReference type="NCBI Taxonomy" id="109634"/>
    <lineage>
        <taxon>Eukaryota</taxon>
        <taxon>Fungi</taxon>
        <taxon>Dikarya</taxon>
        <taxon>Basidiomycota</taxon>
        <taxon>Agaricomycotina</taxon>
        <taxon>Agaricomycetes</taxon>
        <taxon>Agaricomycetidae</taxon>
        <taxon>Agaricales</taxon>
        <taxon>Agaricineae</taxon>
        <taxon>Hymenogastraceae</taxon>
        <taxon>Gymnopilus</taxon>
    </lineage>
</organism>
<proteinExistence type="predicted"/>
<dbReference type="GO" id="GO:0006749">
    <property type="term" value="P:glutathione metabolic process"/>
    <property type="evidence" value="ECO:0007669"/>
    <property type="project" value="TreeGrafter"/>
</dbReference>
<dbReference type="PANTHER" id="PTHR42673:SF4">
    <property type="entry name" value="MALEYLACETOACETATE ISOMERASE"/>
    <property type="match status" value="1"/>
</dbReference>
<name>A0A9P5TQ43_GYMJU</name>
<keyword evidence="3" id="KW-1185">Reference proteome</keyword>
<dbReference type="Proteomes" id="UP000724874">
    <property type="component" value="Unassembled WGS sequence"/>
</dbReference>
<accession>A0A9P5TQ43</accession>